<feature type="compositionally biased region" description="Basic and acidic residues" evidence="1">
    <location>
        <begin position="291"/>
        <end position="307"/>
    </location>
</feature>
<feature type="region of interest" description="Disordered" evidence="1">
    <location>
        <begin position="291"/>
        <end position="314"/>
    </location>
</feature>
<evidence type="ECO:0000313" key="3">
    <source>
        <dbReference type="Proteomes" id="UP000464657"/>
    </source>
</evidence>
<dbReference type="OrthoDB" id="1488184at2"/>
<dbReference type="Proteomes" id="UP000464657">
    <property type="component" value="Chromosome"/>
</dbReference>
<evidence type="ECO:0000313" key="2">
    <source>
        <dbReference type="EMBL" id="QHI35483.1"/>
    </source>
</evidence>
<dbReference type="InterPro" id="IPR045538">
    <property type="entry name" value="CIS_TMP"/>
</dbReference>
<gene>
    <name evidence="2" type="ORF">IMCC3317_08290</name>
</gene>
<organism evidence="2 3">
    <name type="scientific">Kordia antarctica</name>
    <dbReference type="NCBI Taxonomy" id="1218801"/>
    <lineage>
        <taxon>Bacteria</taxon>
        <taxon>Pseudomonadati</taxon>
        <taxon>Bacteroidota</taxon>
        <taxon>Flavobacteriia</taxon>
        <taxon>Flavobacteriales</taxon>
        <taxon>Flavobacteriaceae</taxon>
        <taxon>Kordia</taxon>
    </lineage>
</organism>
<evidence type="ECO:0000256" key="1">
    <source>
        <dbReference type="SAM" id="MobiDB-lite"/>
    </source>
</evidence>
<dbReference type="Pfam" id="PF19268">
    <property type="entry name" value="CIS_TMP"/>
    <property type="match status" value="1"/>
</dbReference>
<sequence>MHTIHNIAFEVDVNHNDGLVSWEQYYVDFFQNRLLPRVESICDNWDKKYPNTKCAIDSIDINVEVDDLNLETLQKEIIHQISQQLINIQSDGTSSDGKIIARITPEASPFDALLRYLSDGILEAYIPVKSFKEWLNTSEFTSTEKTKLKTLFIQSSDAIERMLSLLRNDHTAFSALIETKQQFTTQHITLETTFFKQFIKAIFEGFQLYYDNSVASIWHKTLGVSSSITQFSKTFLQLLQPKVQSEGKRITKSNERYISIALLQAIVQHEAGKNITISVSKIGTVVNETSKNQRDTTKDVLTQKKDSQQSTKDLIDATSDNQLVDEIEDEAEIENLQTEKDKTEKHQTNEKVSDTIKKESEKAITENRNVHEKTAADLENTTANDTESFLAKAKTPKTLKDVALTTEKSGLILLHPFLTTFLKGADLVTENNEIKDIDKACMLLHYLATENEEVTDVELTLEKIMLGIPLETIIDYQTPLTTEDKALCDELLNAVLTHWVVLKKSTINTLRDMFIKRDGYITITEESIKLKIEHMAQDILLEKVPWNISLFRLKWMEKMVHIEW</sequence>
<reference evidence="2 3" key="1">
    <citation type="journal article" date="2013" name="Int. J. Syst. Evol. Microbiol.">
        <title>Kordia antarctica sp. nov., isolated from Antarctic seawater.</title>
        <authorList>
            <person name="Baek K."/>
            <person name="Choi A."/>
            <person name="Kang I."/>
            <person name="Lee K."/>
            <person name="Cho J.C."/>
        </authorList>
    </citation>
    <scope>NUCLEOTIDE SEQUENCE [LARGE SCALE GENOMIC DNA]</scope>
    <source>
        <strain evidence="2 3">IMCC3317</strain>
    </source>
</reference>
<protein>
    <submittedName>
        <fullName evidence="2">Uncharacterized protein</fullName>
    </submittedName>
</protein>
<feature type="region of interest" description="Disordered" evidence="1">
    <location>
        <begin position="334"/>
        <end position="354"/>
    </location>
</feature>
<dbReference type="EMBL" id="CP019288">
    <property type="protein sequence ID" value="QHI35483.1"/>
    <property type="molecule type" value="Genomic_DNA"/>
</dbReference>
<feature type="compositionally biased region" description="Basic and acidic residues" evidence="1">
    <location>
        <begin position="337"/>
        <end position="354"/>
    </location>
</feature>
<dbReference type="KEGG" id="kan:IMCC3317_08290"/>
<name>A0A7L4ZFN1_9FLAO</name>
<proteinExistence type="predicted"/>
<accession>A0A7L4ZFN1</accession>
<keyword evidence="3" id="KW-1185">Reference proteome</keyword>
<dbReference type="AlphaFoldDB" id="A0A7L4ZFN1"/>
<dbReference type="RefSeq" id="WP_160128223.1">
    <property type="nucleotide sequence ID" value="NZ_CP019288.1"/>
</dbReference>